<dbReference type="EMBL" id="UFQR01000015">
    <property type="protein sequence ID" value="SSW96439.1"/>
    <property type="molecule type" value="Genomic_DNA"/>
</dbReference>
<gene>
    <name evidence="1" type="ORF">ARTV_2847</name>
</gene>
<proteinExistence type="predicted"/>
<evidence type="ECO:0000313" key="1">
    <source>
        <dbReference type="EMBL" id="SSW96439.1"/>
    </source>
</evidence>
<sequence>MHAGKTVVLSARAGGSYCGDPLRAWGDKQLECQLNQIAPSHIILQVGYDQ</sequence>
<dbReference type="AlphaFoldDB" id="A0A3B0MK86"/>
<name>A0A3B0MK86_9GAMM</name>
<accession>A0A3B0MK86</accession>
<organism evidence="1">
    <name type="scientific">Arsenophonus endosymbiont of Trialeurodes vaporariorum</name>
    <dbReference type="NCBI Taxonomy" id="235567"/>
    <lineage>
        <taxon>Bacteria</taxon>
        <taxon>Pseudomonadati</taxon>
        <taxon>Pseudomonadota</taxon>
        <taxon>Gammaproteobacteria</taxon>
        <taxon>Enterobacterales</taxon>
        <taxon>Morganellaceae</taxon>
        <taxon>Arsenophonus</taxon>
    </lineage>
</organism>
<protein>
    <submittedName>
        <fullName evidence="1">Uncharacterized protein</fullName>
    </submittedName>
</protein>
<reference evidence="1" key="1">
    <citation type="submission" date="2018-04" db="EMBL/GenBank/DDBJ databases">
        <authorList>
            <person name="Go L.Y."/>
            <person name="Mitchell J.A."/>
        </authorList>
    </citation>
    <scope>NUCLEOTIDE SEQUENCE</scope>
    <source>
        <strain evidence="1">ARTV</strain>
    </source>
</reference>